<keyword evidence="9" id="KW-1185">Reference proteome</keyword>
<dbReference type="GO" id="GO:0016705">
    <property type="term" value="F:oxidoreductase activity, acting on paired donors, with incorporation or reduction of molecular oxygen"/>
    <property type="evidence" value="ECO:0007669"/>
    <property type="project" value="InterPro"/>
</dbReference>
<dbReference type="AlphaFoldDB" id="K9B6J8"/>
<dbReference type="GO" id="GO:0005506">
    <property type="term" value="F:iron ion binding"/>
    <property type="evidence" value="ECO:0007669"/>
    <property type="project" value="InterPro"/>
</dbReference>
<dbReference type="GO" id="GO:0020037">
    <property type="term" value="F:heme binding"/>
    <property type="evidence" value="ECO:0007669"/>
    <property type="project" value="InterPro"/>
</dbReference>
<evidence type="ECO:0000256" key="1">
    <source>
        <dbReference type="ARBA" id="ARBA00001971"/>
    </source>
</evidence>
<dbReference type="InterPro" id="IPR001128">
    <property type="entry name" value="Cyt_P450"/>
</dbReference>
<evidence type="ECO:0000256" key="3">
    <source>
        <dbReference type="ARBA" id="ARBA00022617"/>
    </source>
</evidence>
<sequence length="453" mass="51879">MFVDSILVLRLNLLKTGIQLEMKNGGIKVAKKLPKVKGLDNTVDIIKGGYTYVPGKLEEFDSKAFEVRALGGKKIAVMSGKEAAEIFYDNEKMERQGTLPKRIVNTLFGKGAIHTTAGKKHVDRKALFMSLMTDENLNYLRELTRNYWFMNTERMQSMDKVNVYNESIYMLTKIGFRWAGIIQTPEEAEQNAKDMDTMINSFVSLGSAYKGYKKAKKARKRVEDFLEKQIIDVRKGKLHPEEGTALYEFAHWEDLNDNPMDSHLCAVDLMNVVRPLAAINRFISYGVKVLIEFDQEKEKLRLENNEDYAYKFAQEVRRIFPFVPYLPGRAAVDLEYDGYKIPAGMMTALDVYGTTHDEDLWENPDQFNPNRFDNWDGSPFDLIPQGGGDFYTNHRCAGEWITVIIMEETMKYFANKIEFDVPSQDLSVKLDKLPGNVTSGTIISNVRPRVARK</sequence>
<organism evidence="8 9">
    <name type="scientific">Staphylococcus massiliensis S46</name>
    <dbReference type="NCBI Taxonomy" id="1229783"/>
    <lineage>
        <taxon>Bacteria</taxon>
        <taxon>Bacillati</taxon>
        <taxon>Bacillota</taxon>
        <taxon>Bacilli</taxon>
        <taxon>Bacillales</taxon>
        <taxon>Staphylococcaceae</taxon>
        <taxon>Staphylococcus</taxon>
    </lineage>
</organism>
<evidence type="ECO:0000256" key="2">
    <source>
        <dbReference type="ARBA" id="ARBA00010617"/>
    </source>
</evidence>
<dbReference type="EMBL" id="AMSQ01000001">
    <property type="protein sequence ID" value="EKU50422.1"/>
    <property type="molecule type" value="Genomic_DNA"/>
</dbReference>
<proteinExistence type="inferred from homology"/>
<dbReference type="GO" id="GO:0016125">
    <property type="term" value="P:sterol metabolic process"/>
    <property type="evidence" value="ECO:0007669"/>
    <property type="project" value="TreeGrafter"/>
</dbReference>
<evidence type="ECO:0000313" key="8">
    <source>
        <dbReference type="EMBL" id="EKU50422.1"/>
    </source>
</evidence>
<keyword evidence="3" id="KW-0349">Heme</keyword>
<keyword evidence="5" id="KW-0560">Oxidoreductase</keyword>
<name>K9B6J8_9STAP</name>
<keyword evidence="7" id="KW-0503">Monooxygenase</keyword>
<dbReference type="SUPFAM" id="SSF48264">
    <property type="entry name" value="Cytochrome P450"/>
    <property type="match status" value="1"/>
</dbReference>
<dbReference type="PATRIC" id="fig|1229783.3.peg.68"/>
<protein>
    <submittedName>
        <fullName evidence="8">Cytochrome P450 family protein</fullName>
    </submittedName>
</protein>
<evidence type="ECO:0000256" key="4">
    <source>
        <dbReference type="ARBA" id="ARBA00022723"/>
    </source>
</evidence>
<accession>K9B6J8</accession>
<evidence type="ECO:0000256" key="5">
    <source>
        <dbReference type="ARBA" id="ARBA00023002"/>
    </source>
</evidence>
<dbReference type="Proteomes" id="UP000009885">
    <property type="component" value="Unassembled WGS sequence"/>
</dbReference>
<dbReference type="Gene3D" id="1.10.630.10">
    <property type="entry name" value="Cytochrome P450"/>
    <property type="match status" value="1"/>
</dbReference>
<comment type="similarity">
    <text evidence="2">Belongs to the cytochrome P450 family.</text>
</comment>
<dbReference type="Pfam" id="PF00067">
    <property type="entry name" value="p450"/>
    <property type="match status" value="1"/>
</dbReference>
<gene>
    <name evidence="8" type="ORF">C273_00325</name>
</gene>
<dbReference type="GO" id="GO:0004497">
    <property type="term" value="F:monooxygenase activity"/>
    <property type="evidence" value="ECO:0007669"/>
    <property type="project" value="UniProtKB-KW"/>
</dbReference>
<dbReference type="eggNOG" id="COG2124">
    <property type="taxonomic scope" value="Bacteria"/>
</dbReference>
<dbReference type="STRING" id="1229783.C273_00325"/>
<comment type="cofactor">
    <cofactor evidence="1">
        <name>heme</name>
        <dbReference type="ChEBI" id="CHEBI:30413"/>
    </cofactor>
</comment>
<comment type="caution">
    <text evidence="8">The sequence shown here is derived from an EMBL/GenBank/DDBJ whole genome shotgun (WGS) entry which is preliminary data.</text>
</comment>
<dbReference type="CDD" id="cd11067">
    <property type="entry name" value="CYP152"/>
    <property type="match status" value="1"/>
</dbReference>
<dbReference type="PANTHER" id="PTHR24286:SF24">
    <property type="entry name" value="LANOSTEROL 14-ALPHA DEMETHYLASE"/>
    <property type="match status" value="1"/>
</dbReference>
<evidence type="ECO:0000256" key="7">
    <source>
        <dbReference type="ARBA" id="ARBA00023033"/>
    </source>
</evidence>
<reference evidence="8 9" key="1">
    <citation type="journal article" date="2013" name="Genome Announc.">
        <title>Genome Sequence of Staphylococcus massiliensis Strain S46, Isolated from the Surface of Healthy Human Skin.</title>
        <authorList>
            <person name="Srivastav R."/>
            <person name="Singh A."/>
            <person name="Jangir P.K."/>
            <person name="Kumari C."/>
            <person name="Muduli S."/>
            <person name="Sharma R."/>
        </authorList>
    </citation>
    <scope>NUCLEOTIDE SEQUENCE [LARGE SCALE GENOMIC DNA]</scope>
    <source>
        <strain evidence="8 9">S46</strain>
    </source>
</reference>
<dbReference type="PANTHER" id="PTHR24286">
    <property type="entry name" value="CYTOCHROME P450 26"/>
    <property type="match status" value="1"/>
</dbReference>
<evidence type="ECO:0000256" key="6">
    <source>
        <dbReference type="ARBA" id="ARBA00023004"/>
    </source>
</evidence>
<dbReference type="InterPro" id="IPR036396">
    <property type="entry name" value="Cyt_P450_sf"/>
</dbReference>
<evidence type="ECO:0000313" key="9">
    <source>
        <dbReference type="Proteomes" id="UP000009885"/>
    </source>
</evidence>
<keyword evidence="6" id="KW-0408">Iron</keyword>
<keyword evidence="4" id="KW-0479">Metal-binding</keyword>